<dbReference type="Pfam" id="PF00156">
    <property type="entry name" value="Pribosyltran"/>
    <property type="match status" value="1"/>
</dbReference>
<proteinExistence type="inferred from homology"/>
<evidence type="ECO:0000256" key="1">
    <source>
        <dbReference type="ARBA" id="ARBA00003769"/>
    </source>
</evidence>
<dbReference type="InterPro" id="IPR029057">
    <property type="entry name" value="PRTase-like"/>
</dbReference>
<dbReference type="EC" id="2.4.2.10" evidence="5"/>
<evidence type="ECO:0000256" key="6">
    <source>
        <dbReference type="ARBA" id="ARBA00022676"/>
    </source>
</evidence>
<dbReference type="GO" id="GO:0046132">
    <property type="term" value="P:pyrimidine ribonucleoside biosynthetic process"/>
    <property type="evidence" value="ECO:0007669"/>
    <property type="project" value="TreeGrafter"/>
</dbReference>
<organism evidence="10">
    <name type="scientific">marine metagenome</name>
    <dbReference type="NCBI Taxonomy" id="408172"/>
    <lineage>
        <taxon>unclassified sequences</taxon>
        <taxon>metagenomes</taxon>
        <taxon>ecological metagenomes</taxon>
    </lineage>
</organism>
<dbReference type="PANTHER" id="PTHR46683">
    <property type="entry name" value="OROTATE PHOSPHORIBOSYLTRANSFERASE 1-RELATED"/>
    <property type="match status" value="1"/>
</dbReference>
<comment type="subunit">
    <text evidence="4">Homodimer.</text>
</comment>
<dbReference type="GO" id="GO:0006207">
    <property type="term" value="P:'de novo' pyrimidine nucleobase biosynthetic process"/>
    <property type="evidence" value="ECO:0007669"/>
    <property type="project" value="TreeGrafter"/>
</dbReference>
<keyword evidence="7" id="KW-0808">Transferase</keyword>
<dbReference type="PANTHER" id="PTHR46683:SF1">
    <property type="entry name" value="OROTATE PHOSPHORIBOSYLTRANSFERASE 1-RELATED"/>
    <property type="match status" value="1"/>
</dbReference>
<evidence type="ECO:0000256" key="2">
    <source>
        <dbReference type="ARBA" id="ARBA00004889"/>
    </source>
</evidence>
<sequence>MISGTSVQNEVRGYGTEFIELALEVGALQFGKFKLKSGRISPYFFNSGKFSTGYAAAKLGQYYADAAMASDVEFNMLFGPAYKGIPLVAITAAALAEQHGVNLPFCFNRKEVKVYGEGGEIVGAPIEGRVLIIDDVITAGTATREAIAIIRHAGSEPAGVLIALDRQEKGAGDLSAVQETKQSLGIKVTSIVCLDDLIAYLETAEDYVGNLKAVAEYRQRYGV</sequence>
<feature type="domain" description="Phosphoribosyltransferase" evidence="9">
    <location>
        <begin position="75"/>
        <end position="170"/>
    </location>
</feature>
<accession>A0A381WIS4</accession>
<dbReference type="CDD" id="cd06223">
    <property type="entry name" value="PRTases_typeI"/>
    <property type="match status" value="1"/>
</dbReference>
<dbReference type="NCBIfam" id="TIGR00336">
    <property type="entry name" value="pyrE"/>
    <property type="match status" value="1"/>
</dbReference>
<dbReference type="GO" id="GO:0044205">
    <property type="term" value="P:'de novo' UMP biosynthetic process"/>
    <property type="evidence" value="ECO:0007669"/>
    <property type="project" value="UniProtKB-UniPathway"/>
</dbReference>
<protein>
    <recommendedName>
        <fullName evidence="5">orotate phosphoribosyltransferase</fullName>
        <ecNumber evidence="5">2.4.2.10</ecNumber>
    </recommendedName>
</protein>
<comment type="similarity">
    <text evidence="3">Belongs to the purine/pyrimidine phosphoribosyltransferase family. PyrE subfamily.</text>
</comment>
<dbReference type="EMBL" id="UINC01011929">
    <property type="protein sequence ID" value="SVA52359.1"/>
    <property type="molecule type" value="Genomic_DNA"/>
</dbReference>
<evidence type="ECO:0000313" key="10">
    <source>
        <dbReference type="EMBL" id="SVA52359.1"/>
    </source>
</evidence>
<dbReference type="InterPro" id="IPR023031">
    <property type="entry name" value="OPRT"/>
</dbReference>
<evidence type="ECO:0000256" key="5">
    <source>
        <dbReference type="ARBA" id="ARBA00011971"/>
    </source>
</evidence>
<comment type="function">
    <text evidence="1">Catalyzes the transfer of a ribosyl phosphate group from 5-phosphoribose 1-diphosphate to orotate, leading to the formation of orotidine monophosphate (OMP).</text>
</comment>
<dbReference type="HAMAP" id="MF_01208">
    <property type="entry name" value="PyrE"/>
    <property type="match status" value="1"/>
</dbReference>
<evidence type="ECO:0000256" key="7">
    <source>
        <dbReference type="ARBA" id="ARBA00022679"/>
    </source>
</evidence>
<dbReference type="FunFam" id="3.40.50.2020:FF:000008">
    <property type="entry name" value="Orotate phosphoribosyltransferase"/>
    <property type="match status" value="1"/>
</dbReference>
<dbReference type="InterPro" id="IPR004467">
    <property type="entry name" value="Or_phspho_trans_dom"/>
</dbReference>
<evidence type="ECO:0000256" key="8">
    <source>
        <dbReference type="ARBA" id="ARBA00022975"/>
    </source>
</evidence>
<dbReference type="AlphaFoldDB" id="A0A381WIS4"/>
<keyword evidence="8" id="KW-0665">Pyrimidine biosynthesis</keyword>
<gene>
    <name evidence="10" type="ORF">METZ01_LOCUS105213</name>
</gene>
<dbReference type="UniPathway" id="UPA00070">
    <property type="reaction ID" value="UER00119"/>
</dbReference>
<comment type="pathway">
    <text evidence="2">Pyrimidine metabolism; UMP biosynthesis via de novo pathway; UMP from orotate: step 1/2.</text>
</comment>
<dbReference type="Gene3D" id="3.40.50.2020">
    <property type="match status" value="1"/>
</dbReference>
<reference evidence="10" key="1">
    <citation type="submission" date="2018-05" db="EMBL/GenBank/DDBJ databases">
        <authorList>
            <person name="Lanie J.A."/>
            <person name="Ng W.-L."/>
            <person name="Kazmierczak K.M."/>
            <person name="Andrzejewski T.M."/>
            <person name="Davidsen T.M."/>
            <person name="Wayne K.J."/>
            <person name="Tettelin H."/>
            <person name="Glass J.I."/>
            <person name="Rusch D."/>
            <person name="Podicherti R."/>
            <person name="Tsui H.-C.T."/>
            <person name="Winkler M.E."/>
        </authorList>
    </citation>
    <scope>NUCLEOTIDE SEQUENCE</scope>
</reference>
<dbReference type="InterPro" id="IPR000836">
    <property type="entry name" value="PRTase_dom"/>
</dbReference>
<dbReference type="GO" id="GO:0005737">
    <property type="term" value="C:cytoplasm"/>
    <property type="evidence" value="ECO:0007669"/>
    <property type="project" value="TreeGrafter"/>
</dbReference>
<evidence type="ECO:0000259" key="9">
    <source>
        <dbReference type="Pfam" id="PF00156"/>
    </source>
</evidence>
<name>A0A381WIS4_9ZZZZ</name>
<dbReference type="GO" id="GO:0004588">
    <property type="term" value="F:orotate phosphoribosyltransferase activity"/>
    <property type="evidence" value="ECO:0007669"/>
    <property type="project" value="UniProtKB-EC"/>
</dbReference>
<dbReference type="SUPFAM" id="SSF53271">
    <property type="entry name" value="PRTase-like"/>
    <property type="match status" value="1"/>
</dbReference>
<keyword evidence="6" id="KW-0328">Glycosyltransferase</keyword>
<evidence type="ECO:0000256" key="3">
    <source>
        <dbReference type="ARBA" id="ARBA00006340"/>
    </source>
</evidence>
<evidence type="ECO:0000256" key="4">
    <source>
        <dbReference type="ARBA" id="ARBA00011738"/>
    </source>
</evidence>